<protein>
    <recommendedName>
        <fullName evidence="4">HEAT repeat domain-containing protein</fullName>
    </recommendedName>
</protein>
<name>K4RES8_STRDJ</name>
<evidence type="ECO:0000313" key="3">
    <source>
        <dbReference type="Proteomes" id="UP000008043"/>
    </source>
</evidence>
<reference evidence="2 3" key="1">
    <citation type="journal article" date="2012" name="J. Bacteriol.">
        <title>Genome sequence of the bacterium Streptomyces davawensis JCM 4913 and heterologous production of the unique antibiotic roseoflavin.</title>
        <authorList>
            <person name="Jankowitsch F."/>
            <person name="Schwarz J."/>
            <person name="Ruckert C."/>
            <person name="Gust B."/>
            <person name="Szczepanowski R."/>
            <person name="Blom J."/>
            <person name="Pelzer S."/>
            <person name="Kalinowski J."/>
            <person name="Mack M."/>
        </authorList>
    </citation>
    <scope>NUCLEOTIDE SEQUENCE [LARGE SCALE GENOMIC DNA]</scope>
    <source>
        <strain evidence="3">DSM 101723 / JCM 4913 / KCC S-0913 / 768</strain>
    </source>
</reference>
<dbReference type="EMBL" id="HE971709">
    <property type="protein sequence ID" value="CCK31554.1"/>
    <property type="molecule type" value="Genomic_DNA"/>
</dbReference>
<dbReference type="RefSeq" id="WP_015661882.1">
    <property type="nucleotide sequence ID" value="NC_020504.1"/>
</dbReference>
<dbReference type="OrthoDB" id="3454616at2"/>
<dbReference type="SUPFAM" id="SSF48371">
    <property type="entry name" value="ARM repeat"/>
    <property type="match status" value="1"/>
</dbReference>
<accession>K4RES8</accession>
<gene>
    <name evidence="2" type="ORF">BN159_7175</name>
</gene>
<organism evidence="2 3">
    <name type="scientific">Streptomyces davaonensis (strain DSM 101723 / JCM 4913 / KCC S-0913 / 768)</name>
    <dbReference type="NCBI Taxonomy" id="1214101"/>
    <lineage>
        <taxon>Bacteria</taxon>
        <taxon>Bacillati</taxon>
        <taxon>Actinomycetota</taxon>
        <taxon>Actinomycetes</taxon>
        <taxon>Kitasatosporales</taxon>
        <taxon>Streptomycetaceae</taxon>
        <taxon>Streptomyces</taxon>
    </lineage>
</organism>
<feature type="region of interest" description="Disordered" evidence="1">
    <location>
        <begin position="451"/>
        <end position="472"/>
    </location>
</feature>
<proteinExistence type="predicted"/>
<dbReference type="AlphaFoldDB" id="K4RES8"/>
<dbReference type="PATRIC" id="fig|1214101.3.peg.7267"/>
<dbReference type="Proteomes" id="UP000008043">
    <property type="component" value="Chromosome"/>
</dbReference>
<keyword evidence="3" id="KW-1185">Reference proteome</keyword>
<dbReference type="HOGENOM" id="CLU_054208_0_0_11"/>
<dbReference type="InterPro" id="IPR016024">
    <property type="entry name" value="ARM-type_fold"/>
</dbReference>
<dbReference type="eggNOG" id="COG1413">
    <property type="taxonomic scope" value="Bacteria"/>
</dbReference>
<evidence type="ECO:0008006" key="4">
    <source>
        <dbReference type="Google" id="ProtNLM"/>
    </source>
</evidence>
<sequence>MFDPVIAPSGTLLGLLQRGRGDGTLHALTAPRAEALAALNHCVLSDPRHDWQVENRSLYYARLYLDLNGELDEIEAHLFAVEDVFDTEESRTGLALAVLGHLASYGRRDALALLRRYAATGTNWAWALDELALRDDDAALRALAAPVLARFDTDAEGEAELAAAVRDAFEPRPWRLWAEDPRESIATRVRAAQEAGCFDRWQRQMRPSGPRPGWSVRAVFEWAQQGVDRGAALHVPAARCLTAVAGPEDRPEIVQAAKDGTEGARCTALRYLADSNDPDALDLIEAAVTAGPRPVVEAAVDAFERMCSATGVDRARGWVHRPDPLGAAAGRMLACRGEAQDSDLVLAALREAVRGEGPDAPTLWTLVDGTGRLGIACAAPVLRHIYRETASSHLRGRTARALAATDPSFPAGFAVECLWDCEETTREIAARHAETGDNRVVERLRRLAADPAEEDEVQTAVRSRIGPDAPTG</sequence>
<evidence type="ECO:0000313" key="2">
    <source>
        <dbReference type="EMBL" id="CCK31554.1"/>
    </source>
</evidence>
<dbReference type="KEGG" id="sdv:BN159_7175"/>
<dbReference type="STRING" id="1214101.BN159_7175"/>
<evidence type="ECO:0000256" key="1">
    <source>
        <dbReference type="SAM" id="MobiDB-lite"/>
    </source>
</evidence>